<feature type="domain" description="Glycosyltransferase subfamily 4-like N-terminal" evidence="4">
    <location>
        <begin position="16"/>
        <end position="168"/>
    </location>
</feature>
<protein>
    <submittedName>
        <fullName evidence="5">Glycosyltransferase family 1 protein</fullName>
    </submittedName>
</protein>
<name>A0AAP4FDF5_9MICC</name>
<dbReference type="AlphaFoldDB" id="A0AAP4FDF5"/>
<evidence type="ECO:0000256" key="1">
    <source>
        <dbReference type="ARBA" id="ARBA00022676"/>
    </source>
</evidence>
<dbReference type="InterPro" id="IPR028098">
    <property type="entry name" value="Glyco_trans_4-like_N"/>
</dbReference>
<dbReference type="GO" id="GO:0016757">
    <property type="term" value="F:glycosyltransferase activity"/>
    <property type="evidence" value="ECO:0007669"/>
    <property type="project" value="UniProtKB-KW"/>
</dbReference>
<proteinExistence type="predicted"/>
<dbReference type="RefSeq" id="WP_260077217.1">
    <property type="nucleotide sequence ID" value="NZ_CALUAG010000027.1"/>
</dbReference>
<dbReference type="GO" id="GO:0009103">
    <property type="term" value="P:lipopolysaccharide biosynthetic process"/>
    <property type="evidence" value="ECO:0007669"/>
    <property type="project" value="TreeGrafter"/>
</dbReference>
<dbReference type="CDD" id="cd03809">
    <property type="entry name" value="GT4_MtfB-like"/>
    <property type="match status" value="1"/>
</dbReference>
<organism evidence="5 6">
    <name type="scientific">Pseudoglutamicibacter cumminsii</name>
    <dbReference type="NCBI Taxonomy" id="156979"/>
    <lineage>
        <taxon>Bacteria</taxon>
        <taxon>Bacillati</taxon>
        <taxon>Actinomycetota</taxon>
        <taxon>Actinomycetes</taxon>
        <taxon>Micrococcales</taxon>
        <taxon>Micrococcaceae</taxon>
        <taxon>Pseudoglutamicibacter</taxon>
    </lineage>
</organism>
<sequence>MYLVVDARYTRTDHHDGISRFTASLIEALAPHHDVRMLISDEAQLPMLPAVPYVKINSPTSPLEPLTALRVNRLRPDAVFSPMQTMGSLGRRFPLVLTLHDLIYYQHPTPPGFLPAPVRLLWRLFHKAYWPQRFLLNRADVVATVSGTTRSLMREHRLTNRPIRIVSNASAPLGEPRDAAEGAANELVYMGSFMEYKNVETLIRSMARLPGYTLRLLSKIRPNRRRELEALVPDGASVVFHDGVSEEEYARLLRRARASVTLSKAEGFGIPLVEAMGLGTPVVCADTPIFREIGGDAALFVDADDDAGFASAVRSLEDADEFVARSSVSRERAAEYSWERSAQALWKACEEAYELYHANRR</sequence>
<dbReference type="EMBL" id="JASODW010000003">
    <property type="protein sequence ID" value="MDK6274964.1"/>
    <property type="molecule type" value="Genomic_DNA"/>
</dbReference>
<keyword evidence="1" id="KW-0328">Glycosyltransferase</keyword>
<reference evidence="5" key="1">
    <citation type="submission" date="2023-05" db="EMBL/GenBank/DDBJ databases">
        <title>Cataloging the Phylogenetic Diversity of Human Bladder Bacteria.</title>
        <authorList>
            <person name="Du J."/>
        </authorList>
    </citation>
    <scope>NUCLEOTIDE SEQUENCE</scope>
    <source>
        <strain evidence="5">UMB9978</strain>
    </source>
</reference>
<evidence type="ECO:0000256" key="2">
    <source>
        <dbReference type="ARBA" id="ARBA00022679"/>
    </source>
</evidence>
<evidence type="ECO:0000313" key="6">
    <source>
        <dbReference type="Proteomes" id="UP001240483"/>
    </source>
</evidence>
<dbReference type="PANTHER" id="PTHR46401">
    <property type="entry name" value="GLYCOSYLTRANSFERASE WBBK-RELATED"/>
    <property type="match status" value="1"/>
</dbReference>
<gene>
    <name evidence="5" type="ORF">QP116_04290</name>
</gene>
<dbReference type="Pfam" id="PF00534">
    <property type="entry name" value="Glycos_transf_1"/>
    <property type="match status" value="1"/>
</dbReference>
<dbReference type="PANTHER" id="PTHR46401:SF2">
    <property type="entry name" value="GLYCOSYLTRANSFERASE WBBK-RELATED"/>
    <property type="match status" value="1"/>
</dbReference>
<dbReference type="Gene3D" id="3.40.50.2000">
    <property type="entry name" value="Glycogen Phosphorylase B"/>
    <property type="match status" value="2"/>
</dbReference>
<evidence type="ECO:0000313" key="5">
    <source>
        <dbReference type="EMBL" id="MDK6274964.1"/>
    </source>
</evidence>
<dbReference type="InterPro" id="IPR001296">
    <property type="entry name" value="Glyco_trans_1"/>
</dbReference>
<evidence type="ECO:0000259" key="4">
    <source>
        <dbReference type="Pfam" id="PF13439"/>
    </source>
</evidence>
<dbReference type="Proteomes" id="UP001240483">
    <property type="component" value="Unassembled WGS sequence"/>
</dbReference>
<dbReference type="Pfam" id="PF13439">
    <property type="entry name" value="Glyco_transf_4"/>
    <property type="match status" value="1"/>
</dbReference>
<comment type="caution">
    <text evidence="5">The sequence shown here is derived from an EMBL/GenBank/DDBJ whole genome shotgun (WGS) entry which is preliminary data.</text>
</comment>
<feature type="domain" description="Glycosyl transferase family 1" evidence="3">
    <location>
        <begin position="184"/>
        <end position="322"/>
    </location>
</feature>
<evidence type="ECO:0000259" key="3">
    <source>
        <dbReference type="Pfam" id="PF00534"/>
    </source>
</evidence>
<dbReference type="SUPFAM" id="SSF53756">
    <property type="entry name" value="UDP-Glycosyltransferase/glycogen phosphorylase"/>
    <property type="match status" value="1"/>
</dbReference>
<accession>A0AAP4FDF5</accession>
<keyword evidence="2" id="KW-0808">Transferase</keyword>